<keyword evidence="5" id="KW-0159">Chromosome partition</keyword>
<dbReference type="GO" id="GO:0005819">
    <property type="term" value="C:spindle"/>
    <property type="evidence" value="ECO:0007669"/>
    <property type="project" value="UniProtKB-SubCell"/>
</dbReference>
<feature type="compositionally biased region" description="Basic and acidic residues" evidence="8">
    <location>
        <begin position="455"/>
        <end position="467"/>
    </location>
</feature>
<dbReference type="PANTHER" id="PTHR13142:SF1">
    <property type="entry name" value="INNER CENTROMERE PROTEIN"/>
    <property type="match status" value="1"/>
</dbReference>
<comment type="subcellular location">
    <subcellularLocation>
        <location evidence="2">Cytoplasm</location>
        <location evidence="2">Cytoskeleton</location>
        <location evidence="2">Spindle</location>
    </subcellularLocation>
    <subcellularLocation>
        <location evidence="1">Nucleus</location>
    </subcellularLocation>
</comment>
<feature type="compositionally biased region" description="Basic and acidic residues" evidence="8">
    <location>
        <begin position="335"/>
        <end position="357"/>
    </location>
</feature>
<dbReference type="GO" id="GO:0007059">
    <property type="term" value="P:chromosome segregation"/>
    <property type="evidence" value="ECO:0007669"/>
    <property type="project" value="UniProtKB-KW"/>
</dbReference>
<proteinExistence type="inferred from homology"/>
<feature type="region of interest" description="Disordered" evidence="8">
    <location>
        <begin position="1208"/>
        <end position="1264"/>
    </location>
</feature>
<evidence type="ECO:0000256" key="6">
    <source>
        <dbReference type="ARBA" id="ARBA00023212"/>
    </source>
</evidence>
<dbReference type="EMBL" id="BACD03000055">
    <property type="protein sequence ID" value="GAO51936.1"/>
    <property type="molecule type" value="Genomic_DNA"/>
</dbReference>
<feature type="region of interest" description="Disordered" evidence="8">
    <location>
        <begin position="1110"/>
        <end position="1189"/>
    </location>
</feature>
<feature type="compositionally biased region" description="Basic and acidic residues" evidence="8">
    <location>
        <begin position="276"/>
        <end position="295"/>
    </location>
</feature>
<evidence type="ECO:0000256" key="1">
    <source>
        <dbReference type="ARBA" id="ARBA00004123"/>
    </source>
</evidence>
<feature type="compositionally biased region" description="Polar residues" evidence="8">
    <location>
        <begin position="1166"/>
        <end position="1179"/>
    </location>
</feature>
<keyword evidence="6" id="KW-0206">Cytoskeleton</keyword>
<evidence type="ECO:0000256" key="4">
    <source>
        <dbReference type="ARBA" id="ARBA00022490"/>
    </source>
</evidence>
<feature type="compositionally biased region" description="Low complexity" evidence="8">
    <location>
        <begin position="368"/>
        <end position="382"/>
    </location>
</feature>
<comment type="caution">
    <text evidence="10">The sequence shown here is derived from an EMBL/GenBank/DDBJ whole genome shotgun (WGS) entry which is preliminary data.</text>
</comment>
<keyword evidence="7" id="KW-0539">Nucleus</keyword>
<accession>A0A0E9NQJ4</accession>
<evidence type="ECO:0000256" key="2">
    <source>
        <dbReference type="ARBA" id="ARBA00004186"/>
    </source>
</evidence>
<evidence type="ECO:0000256" key="7">
    <source>
        <dbReference type="ARBA" id="ARBA00023242"/>
    </source>
</evidence>
<feature type="region of interest" description="Disordered" evidence="8">
    <location>
        <begin position="601"/>
        <end position="650"/>
    </location>
</feature>
<gene>
    <name evidence="10" type="ORF">G7K_6024-t1</name>
</gene>
<reference evidence="10 11" key="1">
    <citation type="journal article" date="2011" name="J. Gen. Appl. Microbiol.">
        <title>Draft genome sequencing of the enigmatic yeast Saitoella complicata.</title>
        <authorList>
            <person name="Nishida H."/>
            <person name="Hamamoto M."/>
            <person name="Sugiyama J."/>
        </authorList>
    </citation>
    <scope>NUCLEOTIDE SEQUENCE [LARGE SCALE GENOMIC DNA]</scope>
    <source>
        <strain evidence="10 11">NRRL Y-17804</strain>
    </source>
</reference>
<feature type="compositionally biased region" description="Pro residues" evidence="8">
    <location>
        <begin position="306"/>
        <end position="322"/>
    </location>
</feature>
<feature type="compositionally biased region" description="Basic and acidic residues" evidence="8">
    <location>
        <begin position="1326"/>
        <end position="1342"/>
    </location>
</feature>
<comment type="similarity">
    <text evidence="3">Belongs to the INCENP family.</text>
</comment>
<feature type="compositionally biased region" description="Acidic residues" evidence="8">
    <location>
        <begin position="203"/>
        <end position="216"/>
    </location>
</feature>
<dbReference type="Proteomes" id="UP000033140">
    <property type="component" value="Unassembled WGS sequence"/>
</dbReference>
<dbReference type="GO" id="GO:0005634">
    <property type="term" value="C:nucleus"/>
    <property type="evidence" value="ECO:0007669"/>
    <property type="project" value="UniProtKB-SubCell"/>
</dbReference>
<evidence type="ECO:0000259" key="9">
    <source>
        <dbReference type="Pfam" id="PF03941"/>
    </source>
</evidence>
<evidence type="ECO:0000256" key="8">
    <source>
        <dbReference type="SAM" id="MobiDB-lite"/>
    </source>
</evidence>
<feature type="region of interest" description="Disordered" evidence="8">
    <location>
        <begin position="1304"/>
        <end position="1342"/>
    </location>
</feature>
<feature type="region of interest" description="Disordered" evidence="8">
    <location>
        <begin position="676"/>
        <end position="770"/>
    </location>
</feature>
<dbReference type="InterPro" id="IPR005635">
    <property type="entry name" value="Inner_centromere_prot_ARK-bd"/>
</dbReference>
<keyword evidence="4" id="KW-0963">Cytoplasm</keyword>
<evidence type="ECO:0000256" key="3">
    <source>
        <dbReference type="ARBA" id="ARBA00010042"/>
    </source>
</evidence>
<evidence type="ECO:0000313" key="10">
    <source>
        <dbReference type="EMBL" id="GAO51936.1"/>
    </source>
</evidence>
<reference evidence="10 11" key="2">
    <citation type="journal article" date="2014" name="J. Gen. Appl. Microbiol.">
        <title>The early diverging ascomycetous budding yeast Saitoella complicata has three histone deacetylases belonging to the Clr6, Hos2, and Rpd3 lineages.</title>
        <authorList>
            <person name="Nishida H."/>
            <person name="Matsumoto T."/>
            <person name="Kondo S."/>
            <person name="Hamamoto M."/>
            <person name="Yoshikawa H."/>
        </authorList>
    </citation>
    <scope>NUCLEOTIDE SEQUENCE [LARGE SCALE GENOMIC DNA]</scope>
    <source>
        <strain evidence="10 11">NRRL Y-17804</strain>
    </source>
</reference>
<name>A0A0E9NQJ4_SAICN</name>
<feature type="compositionally biased region" description="Acidic residues" evidence="8">
    <location>
        <begin position="1241"/>
        <end position="1255"/>
    </location>
</feature>
<dbReference type="STRING" id="698492.A0A0E9NQJ4"/>
<feature type="region of interest" description="Disordered" evidence="8">
    <location>
        <begin position="836"/>
        <end position="874"/>
    </location>
</feature>
<feature type="domain" description="Inner centromere protein ARK-binding" evidence="9">
    <location>
        <begin position="1242"/>
        <end position="1302"/>
    </location>
</feature>
<feature type="region of interest" description="Disordered" evidence="8">
    <location>
        <begin position="195"/>
        <end position="467"/>
    </location>
</feature>
<evidence type="ECO:0000313" key="11">
    <source>
        <dbReference type="Proteomes" id="UP000033140"/>
    </source>
</evidence>
<keyword evidence="11" id="KW-1185">Reference proteome</keyword>
<feature type="compositionally biased region" description="Acidic residues" evidence="8">
    <location>
        <begin position="230"/>
        <end position="247"/>
    </location>
</feature>
<feature type="compositionally biased region" description="Polar residues" evidence="8">
    <location>
        <begin position="1315"/>
        <end position="1325"/>
    </location>
</feature>
<dbReference type="PANTHER" id="PTHR13142">
    <property type="entry name" value="INNER CENTROMERE PROTEIN"/>
    <property type="match status" value="1"/>
</dbReference>
<sequence length="1342" mass="146106">MGRQDVVPCKVHRIRARSKHRSKQRKQRQTRLSTTGNCFLETENSALEKTLSGPAFIRMSFAADPAWAVGERAVLHQIYDEKLAEFSSLVKESHDWLNDYVSDSLGLPRSVEETPEALQVENGVEKDLLSSGDDEFVDAETDQDQKQERALIAENRPATPEIEKSEVLPTDVKEQAATKNDDTVVAQDQLADAADQVAIENHDNEEEIGMVDEPVPEDMHVIPPPKEVQDNEAQETPAEEEEDDDVILTEAPSEKVMEEEVQKDEEVEEAVQAIVHTEEDLPKDHEVDTPNKDDDATSPQRQASPEQPPPQAALLPSSPPSKPAEVSEKLSTARRSTEERYYDYEEPTREETDDHDASFNANASQHGAPSSPTLSSAPASSLNFASLPKRQPLGKKSLGKQASGQAGGSRTSMLEGLLKNPGSSSYSLGSKKSLGLVSNPENVPENVQEADENIDEPRSVDRVDEELHRGEERIKSVFSTGSMRIHEALNSLMSKKSMAGLGHLQTEATPKPVSLPRDDVESAEVTPRPAAEAEEQEREEDEDRMSLTPKAVTEREEVQTVVKEAQAPVPTHGVSPTLDYESEDDWVPKVDFISQTPKLPRTKLQAQVTGSPEEESGKLYPSLPGMDTWEASPPRQARKEEAEPVLASPAPTSLFQAAKMGASSALRFAKSAMMGSAHESPLPAHKPPTASEEVLTEGPVPVTEKGSKLYPDLSSVTQTQGSAALASPSKIRKAPLWQNGSPMKPFSRLGTPVKSAKNLGKGLDDPFGPRQLFAVKDGARTPMGIPSKPLKTPLTRAVSPVKVPNYMSPTKSFMKKDVGEAGPARVTRAAAAAASVTNTPVALPKSNSASASPPPVEEAEVSRPREDINAPQLNPLAMAAKKTILRPTPGAMQLKANKPVIRVPTASQRTLQPPSQVSMPSIPSMPAAVAPAMPVSTPVALPVTKPAGLTEPVPVESEQARTTRAAPPAAPPKHIKAMTAASNAKKKEQMEKERRAAQKAEIEKRRAENIQKQREEEERKRLEAQRKAQGLDANGEKKRKVVMEPVSQPAPKRPLRTVPSKQNLGREPSEEPVAGKYAPPQPQAQQTLKRVYEADPDVAEITIASMRSAAPSSIRPVGTGLTQEAKRRRTEDVQQEQPSLTGKPMRASVARAPGAKLQPNKFMGSSMMSSGATKLQQQPKFGPAQTKTAGVPMVEGVKFSTDTIRFAGEPSAVPKATRPSAAAGHSVSHTPLPDTGNIELPEIDSEYSDEEDDDDVAKKKKNFSVPEWAESPELRQLLRRQQRVNPDDIFGPIRPLQMEEIFRGKGGQPARFRPRSSSANWSGQDKLTREEVEDYEKTMGYK</sequence>
<dbReference type="Pfam" id="PF03941">
    <property type="entry name" value="INCENP_ARK-bind"/>
    <property type="match status" value="1"/>
</dbReference>
<feature type="compositionally biased region" description="Low complexity" evidence="8">
    <location>
        <begin position="422"/>
        <end position="438"/>
    </location>
</feature>
<dbReference type="OMA" id="MGSAHES"/>
<feature type="compositionally biased region" description="Acidic residues" evidence="8">
    <location>
        <begin position="532"/>
        <end position="543"/>
    </location>
</feature>
<protein>
    <recommendedName>
        <fullName evidence="9">Inner centromere protein ARK-binding domain-containing protein</fullName>
    </recommendedName>
</protein>
<feature type="region of interest" description="Disordered" evidence="8">
    <location>
        <begin position="505"/>
        <end position="584"/>
    </location>
</feature>
<feature type="compositionally biased region" description="Polar residues" evidence="8">
    <location>
        <begin position="400"/>
        <end position="412"/>
    </location>
</feature>
<organism evidence="10 11">
    <name type="scientific">Saitoella complicata (strain BCRC 22490 / CBS 7301 / JCM 7358 / NBRC 10748 / NRRL Y-17804)</name>
    <dbReference type="NCBI Taxonomy" id="698492"/>
    <lineage>
        <taxon>Eukaryota</taxon>
        <taxon>Fungi</taxon>
        <taxon>Dikarya</taxon>
        <taxon>Ascomycota</taxon>
        <taxon>Taphrinomycotina</taxon>
        <taxon>Taphrinomycotina incertae sedis</taxon>
        <taxon>Saitoella</taxon>
    </lineage>
</organism>
<evidence type="ECO:0000256" key="5">
    <source>
        <dbReference type="ARBA" id="ARBA00022829"/>
    </source>
</evidence>
<dbReference type="Gene3D" id="6.10.250.2990">
    <property type="match status" value="1"/>
</dbReference>
<feature type="compositionally biased region" description="Basic and acidic residues" evidence="8">
    <location>
        <begin position="985"/>
        <end position="1026"/>
    </location>
</feature>
<reference evidence="10 11" key="3">
    <citation type="journal article" date="2015" name="Genome Announc.">
        <title>Draft Genome Sequence of the Archiascomycetous Yeast Saitoella complicata.</title>
        <authorList>
            <person name="Yamauchi K."/>
            <person name="Kondo S."/>
            <person name="Hamamoto M."/>
            <person name="Takahashi Y."/>
            <person name="Ogura Y."/>
            <person name="Hayashi T."/>
            <person name="Nishida H."/>
        </authorList>
    </citation>
    <scope>NUCLEOTIDE SEQUENCE [LARGE SCALE GENOMIC DNA]</scope>
    <source>
        <strain evidence="10 11">NRRL Y-17804</strain>
    </source>
</reference>
<feature type="region of interest" description="Disordered" evidence="8">
    <location>
        <begin position="944"/>
        <end position="1086"/>
    </location>
</feature>